<dbReference type="SUPFAM" id="SSF54928">
    <property type="entry name" value="RNA-binding domain, RBD"/>
    <property type="match status" value="1"/>
</dbReference>
<feature type="compositionally biased region" description="Basic and acidic residues" evidence="3">
    <location>
        <begin position="290"/>
        <end position="333"/>
    </location>
</feature>
<feature type="compositionally biased region" description="Basic and acidic residues" evidence="3">
    <location>
        <begin position="85"/>
        <end position="101"/>
    </location>
</feature>
<feature type="domain" description="RRM" evidence="4">
    <location>
        <begin position="4"/>
        <end position="82"/>
    </location>
</feature>
<protein>
    <recommendedName>
        <fullName evidence="4">RRM domain-containing protein</fullName>
    </recommendedName>
</protein>
<reference evidence="5 6" key="1">
    <citation type="submission" date="2022-05" db="EMBL/GenBank/DDBJ databases">
        <authorList>
            <consortium name="Genoscope - CEA"/>
            <person name="William W."/>
        </authorList>
    </citation>
    <scope>NUCLEOTIDE SEQUENCE [LARGE SCALE GENOMIC DNA]</scope>
</reference>
<dbReference type="InterPro" id="IPR035979">
    <property type="entry name" value="RBD_domain_sf"/>
</dbReference>
<evidence type="ECO:0000256" key="3">
    <source>
        <dbReference type="SAM" id="MobiDB-lite"/>
    </source>
</evidence>
<keyword evidence="1 2" id="KW-0694">RNA-binding</keyword>
<dbReference type="InterPro" id="IPR000504">
    <property type="entry name" value="RRM_dom"/>
</dbReference>
<feature type="compositionally biased region" description="Basic and acidic residues" evidence="3">
    <location>
        <begin position="162"/>
        <end position="241"/>
    </location>
</feature>
<dbReference type="PANTHER" id="PTHR45880:SF1">
    <property type="entry name" value="RNA-BINDING MOTIF PROTEIN, X-LINKED 2"/>
    <property type="match status" value="1"/>
</dbReference>
<feature type="region of interest" description="Disordered" evidence="3">
    <location>
        <begin position="85"/>
        <end position="333"/>
    </location>
</feature>
<evidence type="ECO:0000259" key="4">
    <source>
        <dbReference type="PROSITE" id="PS50102"/>
    </source>
</evidence>
<gene>
    <name evidence="5" type="ORF">PEVE_00007886</name>
</gene>
<dbReference type="Pfam" id="PF00076">
    <property type="entry name" value="RRM_1"/>
    <property type="match status" value="1"/>
</dbReference>
<dbReference type="PROSITE" id="PS50102">
    <property type="entry name" value="RRM"/>
    <property type="match status" value="1"/>
</dbReference>
<dbReference type="PANTHER" id="PTHR45880">
    <property type="entry name" value="RNA-BINDING MOTIF PROTEIN, X-LINKED 2"/>
    <property type="match status" value="1"/>
</dbReference>
<evidence type="ECO:0000313" key="5">
    <source>
        <dbReference type="EMBL" id="CAH3020615.1"/>
    </source>
</evidence>
<feature type="non-terminal residue" evidence="5">
    <location>
        <position position="1"/>
    </location>
</feature>
<keyword evidence="6" id="KW-1185">Reference proteome</keyword>
<evidence type="ECO:0000256" key="2">
    <source>
        <dbReference type="PROSITE-ProRule" id="PRU00176"/>
    </source>
</evidence>
<sequence>DLRLAFILGGLPYDLTEGDILCVFSQYGEIVNINLVRDKKTGKTKGFCFLCYEDQRSTVLAVDNFNGIKLGGRTIRVDHCSNYRRPLSDEKDEHGNRKEIVEVGCAPKTPSPSPPQSEEDEEVADLPKKRKKEKKAKKQKKHREEKSKKKRETSGSSEEEGGEKKPRLDLVDKGTSRSEPGKAQHMERERHREYDQKVSYHERDKYDSQGKTLHERGHDGDNNRNYKRREGMEYNSKDDHSHKHGHRHDFYDKDTVEARNWTRKDNRNQHAEDEHRVQRDRGASRTSHHGNRDKYFIERRDRSDKQDYRAADRDRAYDRSDRYSDHRGRKDRR</sequence>
<comment type="caution">
    <text evidence="5">The sequence shown here is derived from an EMBL/GenBank/DDBJ whole genome shotgun (WGS) entry which is preliminary data.</text>
</comment>
<dbReference type="Gene3D" id="3.30.70.330">
    <property type="match status" value="1"/>
</dbReference>
<name>A0ABN8LTL3_9CNID</name>
<dbReference type="InterPro" id="IPR045844">
    <property type="entry name" value="RRM_Ist3-like"/>
</dbReference>
<feature type="compositionally biased region" description="Basic residues" evidence="3">
    <location>
        <begin position="128"/>
        <end position="141"/>
    </location>
</feature>
<dbReference type="InterPro" id="IPR012677">
    <property type="entry name" value="Nucleotide-bd_a/b_plait_sf"/>
</dbReference>
<evidence type="ECO:0000313" key="6">
    <source>
        <dbReference type="Proteomes" id="UP001159427"/>
    </source>
</evidence>
<dbReference type="CDD" id="cd12411">
    <property type="entry name" value="RRM_ist3_like"/>
    <property type="match status" value="1"/>
</dbReference>
<dbReference type="InterPro" id="IPR051847">
    <property type="entry name" value="RNA_proc/Spliceosome_comp"/>
</dbReference>
<dbReference type="Proteomes" id="UP001159427">
    <property type="component" value="Unassembled WGS sequence"/>
</dbReference>
<proteinExistence type="predicted"/>
<dbReference type="EMBL" id="CALNXI010000153">
    <property type="protein sequence ID" value="CAH3020615.1"/>
    <property type="molecule type" value="Genomic_DNA"/>
</dbReference>
<dbReference type="SMART" id="SM00360">
    <property type="entry name" value="RRM"/>
    <property type="match status" value="1"/>
</dbReference>
<evidence type="ECO:0000256" key="1">
    <source>
        <dbReference type="ARBA" id="ARBA00022884"/>
    </source>
</evidence>
<accession>A0ABN8LTL3</accession>
<feature type="compositionally biased region" description="Basic and acidic residues" evidence="3">
    <location>
        <begin position="248"/>
        <end position="283"/>
    </location>
</feature>
<organism evidence="5 6">
    <name type="scientific">Porites evermanni</name>
    <dbReference type="NCBI Taxonomy" id="104178"/>
    <lineage>
        <taxon>Eukaryota</taxon>
        <taxon>Metazoa</taxon>
        <taxon>Cnidaria</taxon>
        <taxon>Anthozoa</taxon>
        <taxon>Hexacorallia</taxon>
        <taxon>Scleractinia</taxon>
        <taxon>Fungiina</taxon>
        <taxon>Poritidae</taxon>
        <taxon>Porites</taxon>
    </lineage>
</organism>